<gene>
    <name evidence="1" type="ORF">DPEC_G00107260</name>
</gene>
<dbReference type="EMBL" id="CM055736">
    <property type="protein sequence ID" value="KAJ8006437.1"/>
    <property type="molecule type" value="Genomic_DNA"/>
</dbReference>
<accession>A0ACC2GS11</accession>
<keyword evidence="2" id="KW-1185">Reference proteome</keyword>
<reference evidence="1" key="1">
    <citation type="submission" date="2021-05" db="EMBL/GenBank/DDBJ databases">
        <authorList>
            <person name="Pan Q."/>
            <person name="Jouanno E."/>
            <person name="Zahm M."/>
            <person name="Klopp C."/>
            <person name="Cabau C."/>
            <person name="Louis A."/>
            <person name="Berthelot C."/>
            <person name="Parey E."/>
            <person name="Roest Crollius H."/>
            <person name="Montfort J."/>
            <person name="Robinson-Rechavi M."/>
            <person name="Bouchez O."/>
            <person name="Lampietro C."/>
            <person name="Lopez Roques C."/>
            <person name="Donnadieu C."/>
            <person name="Postlethwait J."/>
            <person name="Bobe J."/>
            <person name="Dillon D."/>
            <person name="Chandos A."/>
            <person name="von Hippel F."/>
            <person name="Guiguen Y."/>
        </authorList>
    </citation>
    <scope>NUCLEOTIDE SEQUENCE</scope>
    <source>
        <strain evidence="1">YG-Jan2019</strain>
    </source>
</reference>
<sequence>MTWDTVHCEPGKQRKKDRQVHKGESQNSSDLDYTSFNYKINVEPRHGADTVLGLAIAPSLNHNTLSPDRQPAFSSAELHFLAVSLYASLGFRLFHFVATS</sequence>
<evidence type="ECO:0000313" key="2">
    <source>
        <dbReference type="Proteomes" id="UP001157502"/>
    </source>
</evidence>
<dbReference type="Proteomes" id="UP001157502">
    <property type="component" value="Chromosome 9"/>
</dbReference>
<evidence type="ECO:0000313" key="1">
    <source>
        <dbReference type="EMBL" id="KAJ8006437.1"/>
    </source>
</evidence>
<comment type="caution">
    <text evidence="1">The sequence shown here is derived from an EMBL/GenBank/DDBJ whole genome shotgun (WGS) entry which is preliminary data.</text>
</comment>
<name>A0ACC2GS11_DALPE</name>
<proteinExistence type="predicted"/>
<organism evidence="1 2">
    <name type="scientific">Dallia pectoralis</name>
    <name type="common">Alaska blackfish</name>
    <dbReference type="NCBI Taxonomy" id="75939"/>
    <lineage>
        <taxon>Eukaryota</taxon>
        <taxon>Metazoa</taxon>
        <taxon>Chordata</taxon>
        <taxon>Craniata</taxon>
        <taxon>Vertebrata</taxon>
        <taxon>Euteleostomi</taxon>
        <taxon>Actinopterygii</taxon>
        <taxon>Neopterygii</taxon>
        <taxon>Teleostei</taxon>
        <taxon>Protacanthopterygii</taxon>
        <taxon>Esociformes</taxon>
        <taxon>Umbridae</taxon>
        <taxon>Dallia</taxon>
    </lineage>
</organism>
<protein>
    <submittedName>
        <fullName evidence="1">Uncharacterized protein</fullName>
    </submittedName>
</protein>